<evidence type="ECO:0000256" key="6">
    <source>
        <dbReference type="PIRNR" id="PIRNR000099"/>
    </source>
</evidence>
<dbReference type="CDD" id="cd06572">
    <property type="entry name" value="Histidinol_dh"/>
    <property type="match status" value="1"/>
</dbReference>
<dbReference type="PIRSF" id="PIRSF000099">
    <property type="entry name" value="Histidinol_dh"/>
    <property type="match status" value="1"/>
</dbReference>
<feature type="binding site" evidence="8">
    <location>
        <position position="197"/>
    </location>
    <ligand>
        <name>NAD(+)</name>
        <dbReference type="ChEBI" id="CHEBI:57540"/>
    </ligand>
</feature>
<dbReference type="GO" id="GO:0051287">
    <property type="term" value="F:NAD binding"/>
    <property type="evidence" value="ECO:0007669"/>
    <property type="project" value="InterPro"/>
</dbReference>
<dbReference type="PANTHER" id="PTHR21256">
    <property type="entry name" value="HISTIDINOL DEHYDROGENASE HDH"/>
    <property type="match status" value="1"/>
</dbReference>
<name>A0A2U9IUR3_9CREN</name>
<sequence length="395" mass="42786">MIKRGLPTRRVQSFSEVLNKVNEIVGRVKREGDLALMELTYELDKVKLESLILDEEVIEARSGLLPREVRSSIDLIWEQLTSFHELIKPPSLGGGNRNVEYGILWRPLDRVGIYVPGGKRSYPSTLMMAGIPAVIAGVGEIYVATPVKGDLDPATAYISKKLKVKRIYPVGGAQAIAALAYGTETVQRVDKIVGPGNVYVQAAKFIVSGDVGIDGIEGPTELVVIADETADPKSVALDLMAQGEHGNSSLLVLISNSDEVLEKVSGLLQGDNEFYLVKANTLDEAVEMANGIAPEHLSLYTSRARELLPKVRNAGAVTLGKTPPALIDYSAGPDHILPTNGWARFRGGVTVYDFLKAISYVNAVDADKELAESARTLAEYEGFSIHGRSIGVRYE</sequence>
<dbReference type="Proteomes" id="UP000247586">
    <property type="component" value="Chromosome"/>
</dbReference>
<keyword evidence="6" id="KW-0028">Amino-acid biosynthesis</keyword>
<dbReference type="GO" id="GO:0000105">
    <property type="term" value="P:L-histidine biosynthetic process"/>
    <property type="evidence" value="ECO:0007669"/>
    <property type="project" value="UniProtKB-UniRule"/>
</dbReference>
<dbReference type="PRINTS" id="PR00083">
    <property type="entry name" value="HOLDHDRGNASE"/>
</dbReference>
<feature type="binding site" evidence="10">
    <location>
        <position position="242"/>
    </location>
    <ligand>
        <name>Zn(2+)</name>
        <dbReference type="ChEBI" id="CHEBI:29105"/>
    </ligand>
</feature>
<dbReference type="GO" id="GO:0046872">
    <property type="term" value="F:metal ion binding"/>
    <property type="evidence" value="ECO:0007669"/>
    <property type="project" value="UniProtKB-KW"/>
</dbReference>
<dbReference type="InterPro" id="IPR016161">
    <property type="entry name" value="Ald_DH/histidinol_DH"/>
</dbReference>
<evidence type="ECO:0000256" key="11">
    <source>
        <dbReference type="RuleBase" id="RU004175"/>
    </source>
</evidence>
<feature type="binding site" evidence="8">
    <location>
        <position position="174"/>
    </location>
    <ligand>
        <name>NAD(+)</name>
        <dbReference type="ChEBI" id="CHEBI:57540"/>
    </ligand>
</feature>
<dbReference type="GO" id="GO:0004399">
    <property type="term" value="F:histidinol dehydrogenase activity"/>
    <property type="evidence" value="ECO:0007669"/>
    <property type="project" value="UniProtKB-UniRule"/>
</dbReference>
<keyword evidence="5 6" id="KW-0560">Oxidoreductase</keyword>
<keyword evidence="6 8" id="KW-0520">NAD</keyword>
<dbReference type="KEGG" id="mhk:DFR87_08770"/>
<dbReference type="STRING" id="1293036.GCA_001315825_00829"/>
<evidence type="ECO:0000256" key="10">
    <source>
        <dbReference type="PIRSR" id="PIRSR000099-4"/>
    </source>
</evidence>
<evidence type="ECO:0000256" key="1">
    <source>
        <dbReference type="ARBA" id="ARBA00010178"/>
    </source>
</evidence>
<proteinExistence type="inferred from homology"/>
<feature type="binding site" evidence="9">
    <location>
        <position position="386"/>
    </location>
    <ligand>
        <name>substrate</name>
    </ligand>
</feature>
<dbReference type="NCBIfam" id="TIGR00069">
    <property type="entry name" value="hisD"/>
    <property type="match status" value="1"/>
</dbReference>
<reference evidence="12" key="1">
    <citation type="submission" date="2018-05" db="EMBL/GenBank/DDBJ databases">
        <title>Complete Genome Sequences of Extremely Thermoacidophilic, Metal-Mobilizing Type-Strain Members of the Archaeal Family Sulfolobaceae: Acidianus brierleyi DSM-1651T, Acidianus sulfidivorans DSM-18786T, Metallosphaera hakonensis DSM-7519T, and Metallosphaera prunae DSM-10039T.</title>
        <authorList>
            <person name="Counts J.A."/>
            <person name="Kelly R.M."/>
        </authorList>
    </citation>
    <scope>NUCLEOTIDE SEQUENCE [LARGE SCALE GENOMIC DNA]</scope>
    <source>
        <strain evidence="12">HO1-1</strain>
    </source>
</reference>
<evidence type="ECO:0000256" key="9">
    <source>
        <dbReference type="PIRSR" id="PIRSR000099-3"/>
    </source>
</evidence>
<dbReference type="EC" id="1.1.1.23" evidence="6"/>
<feature type="binding site" evidence="10">
    <location>
        <position position="328"/>
    </location>
    <ligand>
        <name>Zn(2+)</name>
        <dbReference type="ChEBI" id="CHEBI:29105"/>
    </ligand>
</feature>
<feature type="active site" description="Proton acceptor" evidence="7">
    <location>
        <position position="295"/>
    </location>
</feature>
<evidence type="ECO:0000313" key="12">
    <source>
        <dbReference type="EMBL" id="AWR99768.1"/>
    </source>
</evidence>
<dbReference type="UniPathway" id="UPA00031">
    <property type="reaction ID" value="UER00014"/>
</dbReference>
<feature type="binding site" evidence="9">
    <location>
        <position position="296"/>
    </location>
    <ligand>
        <name>substrate</name>
    </ligand>
</feature>
<accession>A0A2U9IUR3</accession>
<dbReference type="PROSITE" id="PS00611">
    <property type="entry name" value="HISOL_DEHYDROGENASE"/>
    <property type="match status" value="1"/>
</dbReference>
<dbReference type="OrthoDB" id="36308at2157"/>
<dbReference type="Pfam" id="PF00815">
    <property type="entry name" value="Histidinol_dh"/>
    <property type="match status" value="1"/>
</dbReference>
<feature type="binding site" evidence="10">
    <location>
        <position position="386"/>
    </location>
    <ligand>
        <name>Zn(2+)</name>
        <dbReference type="ChEBI" id="CHEBI:29105"/>
    </ligand>
</feature>
<feature type="binding site" evidence="9">
    <location>
        <position position="381"/>
    </location>
    <ligand>
        <name>substrate</name>
    </ligand>
</feature>
<dbReference type="InterPro" id="IPR022695">
    <property type="entry name" value="Histidinol_DH_monofunct"/>
</dbReference>
<dbReference type="Gene3D" id="3.40.50.1980">
    <property type="entry name" value="Nitrogenase molybdenum iron protein domain"/>
    <property type="match status" value="2"/>
</dbReference>
<comment type="function">
    <text evidence="6">Catalyzes the sequential NAD-dependent oxidations of L-histidinol to L-histidinaldehyde and then to L-histidine.</text>
</comment>
<comment type="pathway">
    <text evidence="6">Amino-acid biosynthesis; L-histidine biosynthesis; L-histidine from 5-phospho-alpha-D-ribose 1-diphosphate: step 9/9.</text>
</comment>
<evidence type="ECO:0000256" key="7">
    <source>
        <dbReference type="PIRSR" id="PIRSR000099-1"/>
    </source>
</evidence>
<dbReference type="AlphaFoldDB" id="A0A2U9IUR3"/>
<organism evidence="12 13">
    <name type="scientific">Metallosphaera hakonensis JCM 8857 = DSM 7519</name>
    <dbReference type="NCBI Taxonomy" id="1293036"/>
    <lineage>
        <taxon>Archaea</taxon>
        <taxon>Thermoproteota</taxon>
        <taxon>Thermoprotei</taxon>
        <taxon>Sulfolobales</taxon>
        <taxon>Sulfolobaceae</taxon>
        <taxon>Metallosphaera</taxon>
    </lineage>
</organism>
<comment type="catalytic activity">
    <reaction evidence="6">
        <text>L-histidinol + 2 NAD(+) + H2O = L-histidine + 2 NADH + 3 H(+)</text>
        <dbReference type="Rhea" id="RHEA:20641"/>
        <dbReference type="ChEBI" id="CHEBI:15377"/>
        <dbReference type="ChEBI" id="CHEBI:15378"/>
        <dbReference type="ChEBI" id="CHEBI:57540"/>
        <dbReference type="ChEBI" id="CHEBI:57595"/>
        <dbReference type="ChEBI" id="CHEBI:57699"/>
        <dbReference type="ChEBI" id="CHEBI:57945"/>
        <dbReference type="EC" id="1.1.1.23"/>
    </reaction>
</comment>
<feature type="binding site" evidence="10">
    <location>
        <position position="245"/>
    </location>
    <ligand>
        <name>Zn(2+)</name>
        <dbReference type="ChEBI" id="CHEBI:29105"/>
    </ligand>
</feature>
<evidence type="ECO:0000256" key="2">
    <source>
        <dbReference type="ARBA" id="ARBA00016531"/>
    </source>
</evidence>
<feature type="binding site" evidence="9">
    <location>
        <position position="242"/>
    </location>
    <ligand>
        <name>substrate</name>
    </ligand>
</feature>
<keyword evidence="6" id="KW-0368">Histidine biosynthesis</keyword>
<dbReference type="GO" id="GO:0005737">
    <property type="term" value="C:cytoplasm"/>
    <property type="evidence" value="ECO:0007669"/>
    <property type="project" value="TreeGrafter"/>
</dbReference>
<evidence type="ECO:0000256" key="8">
    <source>
        <dbReference type="PIRSR" id="PIRSR000099-2"/>
    </source>
</evidence>
<dbReference type="EMBL" id="CP029287">
    <property type="protein sequence ID" value="AWR99768.1"/>
    <property type="molecule type" value="Genomic_DNA"/>
</dbReference>
<comment type="cofactor">
    <cofactor evidence="10">
        <name>Zn(2+)</name>
        <dbReference type="ChEBI" id="CHEBI:29105"/>
    </cofactor>
    <text evidence="10">Binds 1 zinc ion per subunit.</text>
</comment>
<evidence type="ECO:0000256" key="4">
    <source>
        <dbReference type="ARBA" id="ARBA00022833"/>
    </source>
</evidence>
<comment type="similarity">
    <text evidence="1 6 11">Belongs to the histidinol dehydrogenase family.</text>
</comment>
<feature type="binding site" evidence="9">
    <location>
        <position position="220"/>
    </location>
    <ligand>
        <name>substrate</name>
    </ligand>
</feature>
<feature type="active site" description="Proton acceptor" evidence="7">
    <location>
        <position position="296"/>
    </location>
</feature>
<feature type="binding site" evidence="9">
    <location>
        <position position="328"/>
    </location>
    <ligand>
        <name>substrate</name>
    </ligand>
</feature>
<dbReference type="PANTHER" id="PTHR21256:SF2">
    <property type="entry name" value="HISTIDINE BIOSYNTHESIS TRIFUNCTIONAL PROTEIN"/>
    <property type="match status" value="1"/>
</dbReference>
<keyword evidence="3 10" id="KW-0479">Metal-binding</keyword>
<dbReference type="RefSeq" id="WP_110369352.1">
    <property type="nucleotide sequence ID" value="NZ_CP029287.2"/>
</dbReference>
<gene>
    <name evidence="12" type="primary">hisD</name>
    <name evidence="12" type="ORF">DFR87_08770</name>
</gene>
<dbReference type="GeneID" id="36835430"/>
<keyword evidence="13" id="KW-1185">Reference proteome</keyword>
<protein>
    <recommendedName>
        <fullName evidence="2 6">Histidinol dehydrogenase</fullName>
        <shortName evidence="6">HDH</shortName>
        <ecNumber evidence="6">1.1.1.23</ecNumber>
    </recommendedName>
</protein>
<dbReference type="Gene3D" id="1.20.5.1300">
    <property type="match status" value="1"/>
</dbReference>
<dbReference type="InterPro" id="IPR001692">
    <property type="entry name" value="Histidinol_DH_CS"/>
</dbReference>
<evidence type="ECO:0000256" key="5">
    <source>
        <dbReference type="ARBA" id="ARBA00023002"/>
    </source>
</evidence>
<evidence type="ECO:0000256" key="3">
    <source>
        <dbReference type="ARBA" id="ARBA00022723"/>
    </source>
</evidence>
<feature type="binding site" evidence="8">
    <location>
        <position position="114"/>
    </location>
    <ligand>
        <name>NAD(+)</name>
        <dbReference type="ChEBI" id="CHEBI:57540"/>
    </ligand>
</feature>
<feature type="binding site" evidence="9">
    <location>
        <position position="245"/>
    </location>
    <ligand>
        <name>substrate</name>
    </ligand>
</feature>
<keyword evidence="4 10" id="KW-0862">Zinc</keyword>
<evidence type="ECO:0000313" key="13">
    <source>
        <dbReference type="Proteomes" id="UP000247586"/>
    </source>
</evidence>
<dbReference type="SUPFAM" id="SSF53720">
    <property type="entry name" value="ALDH-like"/>
    <property type="match status" value="1"/>
</dbReference>
<dbReference type="InterPro" id="IPR012131">
    <property type="entry name" value="Hstdl_DH"/>
</dbReference>